<reference evidence="2 3" key="1">
    <citation type="submission" date="2019-09" db="EMBL/GenBank/DDBJ databases">
        <title>A chromosome-level genome assembly of the Chinese tupelo Nyssa sinensis.</title>
        <authorList>
            <person name="Yang X."/>
            <person name="Kang M."/>
            <person name="Yang Y."/>
            <person name="Xiong H."/>
            <person name="Wang M."/>
            <person name="Zhang Z."/>
            <person name="Wang Z."/>
            <person name="Wu H."/>
            <person name="Ma T."/>
            <person name="Liu J."/>
            <person name="Xi Z."/>
        </authorList>
    </citation>
    <scope>NUCLEOTIDE SEQUENCE [LARGE SCALE GENOMIC DNA]</scope>
    <source>
        <strain evidence="2">J267</strain>
        <tissue evidence="2">Leaf</tissue>
    </source>
</reference>
<dbReference type="OrthoDB" id="4951845at2759"/>
<dbReference type="Pfam" id="PF01814">
    <property type="entry name" value="Hemerythrin"/>
    <property type="match status" value="1"/>
</dbReference>
<dbReference type="InterPro" id="IPR012312">
    <property type="entry name" value="Hemerythrin-like"/>
</dbReference>
<sequence>MGNCFGTLKKSTSDIAPSDYIKGSPIVRLYGSPTCILTSHIRFALLYKPVSLHFIPSETPNFGSETPVLQFGSDTVSGSRETLLRYIDSKFPNPPLMSNGSRYDETTPLVVSAAILQHRSMIWHVERLVRWAEDLATRGGRTMGDPVMGSPRMEVRKFGRSYSQLLEVMLEHAQMEEKVVFPIMEMADRGLSKGANEEHARDLPIMNGIKEDIKSIGVLDSGSPVYQEALSNLSTRLKTLQEHCKEHFQGEERNLLPLMEATELSREQQERVLEQCLDAMQGTHSHLFCFFLEGLRPRDALQYLDLITRCSDRERVTSILHVIVE</sequence>
<evidence type="ECO:0000313" key="3">
    <source>
        <dbReference type="Proteomes" id="UP000325577"/>
    </source>
</evidence>
<organism evidence="2 3">
    <name type="scientific">Nyssa sinensis</name>
    <dbReference type="NCBI Taxonomy" id="561372"/>
    <lineage>
        <taxon>Eukaryota</taxon>
        <taxon>Viridiplantae</taxon>
        <taxon>Streptophyta</taxon>
        <taxon>Embryophyta</taxon>
        <taxon>Tracheophyta</taxon>
        <taxon>Spermatophyta</taxon>
        <taxon>Magnoliopsida</taxon>
        <taxon>eudicotyledons</taxon>
        <taxon>Gunneridae</taxon>
        <taxon>Pentapetalae</taxon>
        <taxon>asterids</taxon>
        <taxon>Cornales</taxon>
        <taxon>Nyssaceae</taxon>
        <taxon>Nyssa</taxon>
    </lineage>
</organism>
<dbReference type="EMBL" id="CM018037">
    <property type="protein sequence ID" value="KAA8539083.1"/>
    <property type="molecule type" value="Genomic_DNA"/>
</dbReference>
<dbReference type="PANTHER" id="PTHR35739:SF1">
    <property type="entry name" value="OS01G0861700 PROTEIN"/>
    <property type="match status" value="1"/>
</dbReference>
<keyword evidence="3" id="KW-1185">Reference proteome</keyword>
<dbReference type="AlphaFoldDB" id="A0A5J5B789"/>
<protein>
    <recommendedName>
        <fullName evidence="1">Hemerythrin-like domain-containing protein</fullName>
    </recommendedName>
</protein>
<dbReference type="Gene3D" id="3.40.30.10">
    <property type="entry name" value="Glutaredoxin"/>
    <property type="match status" value="1"/>
</dbReference>
<evidence type="ECO:0000313" key="2">
    <source>
        <dbReference type="EMBL" id="KAA8539083.1"/>
    </source>
</evidence>
<proteinExistence type="predicted"/>
<dbReference type="Proteomes" id="UP000325577">
    <property type="component" value="Linkage Group LG14"/>
</dbReference>
<gene>
    <name evidence="2" type="ORF">F0562_025775</name>
</gene>
<dbReference type="CDD" id="cd12108">
    <property type="entry name" value="Hr-like"/>
    <property type="match status" value="1"/>
</dbReference>
<dbReference type="Gene3D" id="1.20.120.520">
    <property type="entry name" value="nmb1532 protein domain like"/>
    <property type="match status" value="1"/>
</dbReference>
<feature type="domain" description="Hemerythrin-like" evidence="1">
    <location>
        <begin position="117"/>
        <end position="258"/>
    </location>
</feature>
<evidence type="ECO:0000259" key="1">
    <source>
        <dbReference type="Pfam" id="PF01814"/>
    </source>
</evidence>
<name>A0A5J5B789_9ASTE</name>
<dbReference type="PANTHER" id="PTHR35739">
    <property type="entry name" value="OS01G0861700 PROTEIN"/>
    <property type="match status" value="1"/>
</dbReference>
<accession>A0A5J5B789</accession>